<evidence type="ECO:0000313" key="3">
    <source>
        <dbReference type="Proteomes" id="UP000266841"/>
    </source>
</evidence>
<dbReference type="OrthoDB" id="420989at2759"/>
<dbReference type="InterPro" id="IPR036397">
    <property type="entry name" value="RNaseH_sf"/>
</dbReference>
<dbReference type="CDD" id="cd09272">
    <property type="entry name" value="RNase_HI_RT_Ty1"/>
    <property type="match status" value="1"/>
</dbReference>
<dbReference type="Gene3D" id="3.30.420.10">
    <property type="entry name" value="Ribonuclease H-like superfamily/Ribonuclease H"/>
    <property type="match status" value="1"/>
</dbReference>
<feature type="domain" description="Reverse transcriptase Ty1/copia-type" evidence="1">
    <location>
        <begin position="947"/>
        <end position="1160"/>
    </location>
</feature>
<dbReference type="PANTHER" id="PTHR11439">
    <property type="entry name" value="GAG-POL-RELATED RETROTRANSPOSON"/>
    <property type="match status" value="1"/>
</dbReference>
<protein>
    <recommendedName>
        <fullName evidence="1">Reverse transcriptase Ty1/copia-type domain-containing protein</fullName>
    </recommendedName>
</protein>
<proteinExistence type="predicted"/>
<dbReference type="InterPro" id="IPR012337">
    <property type="entry name" value="RNaseH-like_sf"/>
</dbReference>
<dbReference type="PANTHER" id="PTHR11439:SF487">
    <property type="entry name" value="RNA-DIRECTED DNA POLYMERASE"/>
    <property type="match status" value="1"/>
</dbReference>
<dbReference type="Proteomes" id="UP000266841">
    <property type="component" value="Unassembled WGS sequence"/>
</dbReference>
<name>K0TQC7_THAOC</name>
<evidence type="ECO:0000259" key="1">
    <source>
        <dbReference type="Pfam" id="PF07727"/>
    </source>
</evidence>
<dbReference type="eggNOG" id="KOG0017">
    <property type="taxonomic scope" value="Eukaryota"/>
</dbReference>
<evidence type="ECO:0000313" key="2">
    <source>
        <dbReference type="EMBL" id="EJK75817.1"/>
    </source>
</evidence>
<dbReference type="GO" id="GO:0003676">
    <property type="term" value="F:nucleic acid binding"/>
    <property type="evidence" value="ECO:0007669"/>
    <property type="project" value="InterPro"/>
</dbReference>
<dbReference type="SUPFAM" id="SSF53098">
    <property type="entry name" value="Ribonuclease H-like"/>
    <property type="match status" value="1"/>
</dbReference>
<organism evidence="2 3">
    <name type="scientific">Thalassiosira oceanica</name>
    <name type="common">Marine diatom</name>
    <dbReference type="NCBI Taxonomy" id="159749"/>
    <lineage>
        <taxon>Eukaryota</taxon>
        <taxon>Sar</taxon>
        <taxon>Stramenopiles</taxon>
        <taxon>Ochrophyta</taxon>
        <taxon>Bacillariophyta</taxon>
        <taxon>Coscinodiscophyceae</taxon>
        <taxon>Thalassiosirophycidae</taxon>
        <taxon>Thalassiosirales</taxon>
        <taxon>Thalassiosiraceae</taxon>
        <taxon>Thalassiosira</taxon>
    </lineage>
</organism>
<dbReference type="InterPro" id="IPR013103">
    <property type="entry name" value="RVT_2"/>
</dbReference>
<accession>K0TQC7</accession>
<reference evidence="2 3" key="1">
    <citation type="journal article" date="2012" name="Genome Biol.">
        <title>Genome and low-iron response of an oceanic diatom adapted to chronic iron limitation.</title>
        <authorList>
            <person name="Lommer M."/>
            <person name="Specht M."/>
            <person name="Roy A.S."/>
            <person name="Kraemer L."/>
            <person name="Andreson R."/>
            <person name="Gutowska M.A."/>
            <person name="Wolf J."/>
            <person name="Bergner S.V."/>
            <person name="Schilhabel M.B."/>
            <person name="Klostermeier U.C."/>
            <person name="Beiko R.G."/>
            <person name="Rosenstiel P."/>
            <person name="Hippler M."/>
            <person name="Laroche J."/>
        </authorList>
    </citation>
    <scope>NUCLEOTIDE SEQUENCE [LARGE SCALE GENOMIC DNA]</scope>
    <source>
        <strain evidence="2 3">CCMP1005</strain>
    </source>
</reference>
<dbReference type="EMBL" id="AGNL01002703">
    <property type="protein sequence ID" value="EJK75817.1"/>
    <property type="molecule type" value="Genomic_DNA"/>
</dbReference>
<comment type="caution">
    <text evidence="2">The sequence shown here is derived from an EMBL/GenBank/DDBJ whole genome shotgun (WGS) entry which is preliminary data.</text>
</comment>
<gene>
    <name evidence="2" type="ORF">THAOC_02449</name>
</gene>
<keyword evidence="3" id="KW-1185">Reference proteome</keyword>
<dbReference type="OMA" id="RINICSA"/>
<sequence>MLAGIGVSPAMTELDSHANWPAFGENSTDLEHTGRSVEVYPYDTQLKARTLSIRHKAVAHDCPYTGRTTLCIAKNALHVDGMQTNLLPQWSLREAGKIVNDIAKQHLDEPSSDDHCIIDPVSNKKIHLELNGIFSGFRTRALTDEELDNIEDYDIFWLTPDTEEWDPNDPEIESREASLMSEDGNVRVLEPGELRPSMAEKAKLFAEISNLIGVADVTDDVPPAVLADDYDCITSQVCSLQAGFDDPTSSSRLASEVDAMPEPTAALGDDAHLNAALQLNQERINICSALGSLDHHDWDDDLFRDLGEMIASGEVTLGALDAGKAGGTVSAQDLSKLWQVKIQDAERTVAATTQRHPQNLNTTITRQLNTNDRMLRYRRLHSIFFTDTMVISEKYKSSRQYRYVQVFVSDTGFIYVHFMRHQRDYPQALRAFSKEVGAPDILVCDPHPSQTSQDVRKYCNQIGTTLRVLEARTQWADKAELYIGILKDAVRRDLRASGAPIILWDYCMERRAAIYNVTVRDDLKLGGQTAYARTFGDTPDISNLVWSWYDWCYYRDDDSFPMPREVLGRVLGPAKNQGNEMAQYVLQINGEVVVRRTLRRLRPDELAVSNEVESRRRSLFDTAIQQKLGTSYSMQPVLPGNEHQAKLEDVLNDELLKEELPYKLDGEEGSPDAPIADVVDSQGKPLNDNISFTDALVGVEVVMSDPSENDNRKGLCKVLRAAVDKDGKIIGNASEHPQLNTVLYDVQCWDGAIRQYRANVIAENILSQVDLDGNVGVHLQSIVDHRREADAVRREELTGANNSKLRFTTRGWKFKVLWSDGSYEWIHLSDLKESNPVDVAEYAKARGLASEPAFAWWVPYTLKKKTAILKAVNSRVCKNNVKYGVRVPRSLKEARRFDRDNGNDLWEKAYLKEMKNVGIAFRILADGERAPVGYSKASGHLIFDVKMDFTRKARWVKDGHRTPNLDTSSYAGVVSRESVRILLTYAALHDIPVCAADIRNAYLSAKSSEKHYIICGAEFGVENEGRVAIIERALYGGKAAGRDYWHHLRNVMKNKLGFTSSRGDPDVWFRESRRNGDGEPYYEYVLIYTDDILVISDNAESVLRNELGSGFDKFELKEESIGPPSQYLGGKLSLVETSNNTKAWQFSSSQYVQEAVRNVEKYLAETGRILPRKCLTPLSSNYRPEIDTSQELHEVDEADAAFFHSLIGMLRWIVELGRADICIEVSLLSHHLALPRRGHFDQALHIFGYLRAHHNAAMVFDPAEWNVPATDFQKQDWNYSVYGCDGLTEELPEDMPKPLGKSMRMHVYVDSDHAGDSLTRRSRTGFVVFLNSAPIYWFSKRQTSCETSTFGSEFIAMKTACDYVKGLRYKLRMMGVRVDEPTYIYGDNQSVLANTSNPGSTLKKKSAAIAYHFVREGCVKDAWRTHYIDTNHNVADLFTKALPSGEKRWRFVSYLLAYVAPKQFYPTT</sequence>
<dbReference type="Pfam" id="PF07727">
    <property type="entry name" value="RVT_2"/>
    <property type="match status" value="1"/>
</dbReference>